<proteinExistence type="predicted"/>
<accession>A0ABP9GF54</accession>
<feature type="region of interest" description="Disordered" evidence="1">
    <location>
        <begin position="129"/>
        <end position="267"/>
    </location>
</feature>
<feature type="compositionally biased region" description="Pro residues" evidence="1">
    <location>
        <begin position="312"/>
        <end position="322"/>
    </location>
</feature>
<organism evidence="3 4">
    <name type="scientific">Streptomonospora halophila</name>
    <dbReference type="NCBI Taxonomy" id="427369"/>
    <lineage>
        <taxon>Bacteria</taxon>
        <taxon>Bacillati</taxon>
        <taxon>Actinomycetota</taxon>
        <taxon>Actinomycetes</taxon>
        <taxon>Streptosporangiales</taxon>
        <taxon>Nocardiopsidaceae</taxon>
        <taxon>Streptomonospora</taxon>
    </lineage>
</organism>
<evidence type="ECO:0000256" key="2">
    <source>
        <dbReference type="SAM" id="Phobius"/>
    </source>
</evidence>
<evidence type="ECO:0000256" key="1">
    <source>
        <dbReference type="SAM" id="MobiDB-lite"/>
    </source>
</evidence>
<feature type="transmembrane region" description="Helical" evidence="2">
    <location>
        <begin position="83"/>
        <end position="99"/>
    </location>
</feature>
<dbReference type="Pfam" id="PF19609">
    <property type="entry name" value="DUF6114"/>
    <property type="match status" value="1"/>
</dbReference>
<name>A0ABP9GF54_9ACTN</name>
<feature type="compositionally biased region" description="Gly residues" evidence="1">
    <location>
        <begin position="208"/>
        <end position="217"/>
    </location>
</feature>
<sequence length="534" mass="54818">MTPYGTSSGWTTARSAFRVWRRSRPFWGGLLVLLAGIVIVAAPALNPLDLIVQQGIAGISGYFAGLLLMAVGVLVWLQPPQRVFYGVAAVLLSLVSFVTSNFGGFGFGMLFGLVGGALAAAWVPHRERTARAGRRGRRRGPASEERTDVPPSGGAVEDEAAAGDEAAARGGDEQPADAGAPERERAAGRGEADVVRGPAEDAEDAGGTARGGAGVGGATYLTSPEGPPGKDSAGHPRRHSGHGPGSVGRDDPASGGSSGSGGPSGGDRLHSLAAVAAALAIAVPVPATVTWPWDDWFGGGEETPAPEDPSAGPTPAPTPAPSPSGGADGGSDGGPGTGEQDGQGGSGQESEEEPPTAAECEVHEGPSSMSEQEYRALLEACRQAKENGEAPEFQVHEGDGRWLAHTATSGLSADELSMEGAAFEGVVEYPVKGGTVRYLKLTMDTAEFSGARQWSEHDGTTTSLDILAMTMSGDVVMHVTRMKVRILGIPLEFTPDFPPPLLLPSMTVTDLEADQPLAQAQTVDITGLDERVKP</sequence>
<comment type="caution">
    <text evidence="3">The sequence shown here is derived from an EMBL/GenBank/DDBJ whole genome shotgun (WGS) entry which is preliminary data.</text>
</comment>
<dbReference type="EMBL" id="BAABIK010000011">
    <property type="protein sequence ID" value="GAA4941206.1"/>
    <property type="molecule type" value="Genomic_DNA"/>
</dbReference>
<feature type="transmembrane region" description="Helical" evidence="2">
    <location>
        <begin position="26"/>
        <end position="45"/>
    </location>
</feature>
<dbReference type="InterPro" id="IPR046096">
    <property type="entry name" value="DUF6114"/>
</dbReference>
<protein>
    <submittedName>
        <fullName evidence="3">Uncharacterized protein</fullName>
    </submittedName>
</protein>
<feature type="compositionally biased region" description="Gly residues" evidence="1">
    <location>
        <begin position="256"/>
        <end position="265"/>
    </location>
</feature>
<reference evidence="4" key="1">
    <citation type="journal article" date="2019" name="Int. J. Syst. Evol. Microbiol.">
        <title>The Global Catalogue of Microorganisms (GCM) 10K type strain sequencing project: providing services to taxonomists for standard genome sequencing and annotation.</title>
        <authorList>
            <consortium name="The Broad Institute Genomics Platform"/>
            <consortium name="The Broad Institute Genome Sequencing Center for Infectious Disease"/>
            <person name="Wu L."/>
            <person name="Ma J."/>
        </authorList>
    </citation>
    <scope>NUCLEOTIDE SEQUENCE [LARGE SCALE GENOMIC DNA]</scope>
    <source>
        <strain evidence="4">JCM 18123</strain>
    </source>
</reference>
<evidence type="ECO:0000313" key="3">
    <source>
        <dbReference type="EMBL" id="GAA4941206.1"/>
    </source>
</evidence>
<dbReference type="RefSeq" id="WP_345556634.1">
    <property type="nucleotide sequence ID" value="NZ_BAABIK010000011.1"/>
</dbReference>
<keyword evidence="2" id="KW-0812">Transmembrane</keyword>
<keyword evidence="2" id="KW-1133">Transmembrane helix</keyword>
<feature type="transmembrane region" description="Helical" evidence="2">
    <location>
        <begin position="51"/>
        <end position="76"/>
    </location>
</feature>
<keyword evidence="2" id="KW-0472">Membrane</keyword>
<feature type="compositionally biased region" description="Basic residues" evidence="1">
    <location>
        <begin position="131"/>
        <end position="140"/>
    </location>
</feature>
<evidence type="ECO:0000313" key="4">
    <source>
        <dbReference type="Proteomes" id="UP001499993"/>
    </source>
</evidence>
<feature type="region of interest" description="Disordered" evidence="1">
    <location>
        <begin position="293"/>
        <end position="372"/>
    </location>
</feature>
<dbReference type="Proteomes" id="UP001499993">
    <property type="component" value="Unassembled WGS sequence"/>
</dbReference>
<feature type="compositionally biased region" description="Basic and acidic residues" evidence="1">
    <location>
        <begin position="180"/>
        <end position="194"/>
    </location>
</feature>
<feature type="compositionally biased region" description="Gly residues" evidence="1">
    <location>
        <begin position="326"/>
        <end position="347"/>
    </location>
</feature>
<keyword evidence="4" id="KW-1185">Reference proteome</keyword>
<gene>
    <name evidence="3" type="ORF">GCM10023224_23860</name>
</gene>